<dbReference type="KEGG" id="zal:AZF00_08780"/>
<dbReference type="RefSeq" id="WP_062383585.1">
    <property type="nucleotide sequence ID" value="NZ_CP014544.1"/>
</dbReference>
<dbReference type="EMBL" id="CP014544">
    <property type="protein sequence ID" value="AMO68390.1"/>
    <property type="molecule type" value="Genomic_DNA"/>
</dbReference>
<evidence type="ECO:0000259" key="4">
    <source>
        <dbReference type="Pfam" id="PF25989"/>
    </source>
</evidence>
<keyword evidence="2" id="KW-0175">Coiled coil</keyword>
<dbReference type="PROSITE" id="PS51257">
    <property type="entry name" value="PROKAR_LIPOPROTEIN"/>
    <property type="match status" value="1"/>
</dbReference>
<name>A0A127M567_9GAMM</name>
<evidence type="ECO:0000256" key="1">
    <source>
        <dbReference type="ARBA" id="ARBA00009477"/>
    </source>
</evidence>
<dbReference type="Gene3D" id="2.40.30.170">
    <property type="match status" value="1"/>
</dbReference>
<dbReference type="PANTHER" id="PTHR30469:SF15">
    <property type="entry name" value="HLYD FAMILY OF SECRETION PROTEINS"/>
    <property type="match status" value="1"/>
</dbReference>
<proteinExistence type="inferred from homology"/>
<dbReference type="SUPFAM" id="SSF111369">
    <property type="entry name" value="HlyD-like secretion proteins"/>
    <property type="match status" value="1"/>
</dbReference>
<dbReference type="InterPro" id="IPR058637">
    <property type="entry name" value="YknX-like_C"/>
</dbReference>
<comment type="similarity">
    <text evidence="1">Belongs to the membrane fusion protein (MFP) (TC 8.A.1) family.</text>
</comment>
<feature type="domain" description="YknX-like C-terminal permuted SH3-like" evidence="4">
    <location>
        <begin position="276"/>
        <end position="338"/>
    </location>
</feature>
<feature type="signal peptide" evidence="3">
    <location>
        <begin position="1"/>
        <end position="19"/>
    </location>
</feature>
<dbReference type="Gene3D" id="2.40.50.100">
    <property type="match status" value="1"/>
</dbReference>
<protein>
    <recommendedName>
        <fullName evidence="4">YknX-like C-terminal permuted SH3-like domain-containing protein</fullName>
    </recommendedName>
</protein>
<feature type="chain" id="PRO_5007275030" description="YknX-like C-terminal permuted SH3-like domain-containing protein" evidence="3">
    <location>
        <begin position="20"/>
        <end position="350"/>
    </location>
</feature>
<dbReference type="Proteomes" id="UP000074119">
    <property type="component" value="Chromosome"/>
</dbReference>
<reference evidence="5 6" key="1">
    <citation type="submission" date="2015-12" db="EMBL/GenBank/DDBJ databases">
        <authorList>
            <person name="Shamseldin A."/>
            <person name="Moawad H."/>
            <person name="Abd El-Rahim W.M."/>
            <person name="Sadowsky M.J."/>
        </authorList>
    </citation>
    <scope>NUCLEOTIDE SEQUENCE [LARGE SCALE GENOMIC DNA]</scope>
    <source>
        <strain evidence="5 6">SM2</strain>
    </source>
</reference>
<dbReference type="GO" id="GO:0015562">
    <property type="term" value="F:efflux transmembrane transporter activity"/>
    <property type="evidence" value="ECO:0007669"/>
    <property type="project" value="TreeGrafter"/>
</dbReference>
<dbReference type="Pfam" id="PF25989">
    <property type="entry name" value="YknX_C"/>
    <property type="match status" value="1"/>
</dbReference>
<evidence type="ECO:0000256" key="3">
    <source>
        <dbReference type="SAM" id="SignalP"/>
    </source>
</evidence>
<organism evidence="5 6">
    <name type="scientific">Zhongshania aliphaticivorans</name>
    <dbReference type="NCBI Taxonomy" id="1470434"/>
    <lineage>
        <taxon>Bacteria</taxon>
        <taxon>Pseudomonadati</taxon>
        <taxon>Pseudomonadota</taxon>
        <taxon>Gammaproteobacteria</taxon>
        <taxon>Cellvibrionales</taxon>
        <taxon>Spongiibacteraceae</taxon>
        <taxon>Zhongshania</taxon>
    </lineage>
</organism>
<feature type="coiled-coil region" evidence="2">
    <location>
        <begin position="101"/>
        <end position="152"/>
    </location>
</feature>
<dbReference type="PANTHER" id="PTHR30469">
    <property type="entry name" value="MULTIDRUG RESISTANCE PROTEIN MDTA"/>
    <property type="match status" value="1"/>
</dbReference>
<evidence type="ECO:0000256" key="2">
    <source>
        <dbReference type="SAM" id="Coils"/>
    </source>
</evidence>
<dbReference type="GO" id="GO:1990281">
    <property type="term" value="C:efflux pump complex"/>
    <property type="evidence" value="ECO:0007669"/>
    <property type="project" value="TreeGrafter"/>
</dbReference>
<dbReference type="AlphaFoldDB" id="A0A127M567"/>
<evidence type="ECO:0000313" key="5">
    <source>
        <dbReference type="EMBL" id="AMO68390.1"/>
    </source>
</evidence>
<dbReference type="NCBIfam" id="TIGR01730">
    <property type="entry name" value="RND_mfp"/>
    <property type="match status" value="1"/>
</dbReference>
<dbReference type="Gene3D" id="2.40.420.20">
    <property type="match status" value="1"/>
</dbReference>
<gene>
    <name evidence="5" type="ORF">AZF00_08780</name>
</gene>
<dbReference type="Gene3D" id="1.10.287.470">
    <property type="entry name" value="Helix hairpin bin"/>
    <property type="match status" value="1"/>
</dbReference>
<dbReference type="STRING" id="1470434.AZF00_08780"/>
<keyword evidence="3" id="KW-0732">Signal</keyword>
<accession>A0A127M567</accession>
<evidence type="ECO:0000313" key="6">
    <source>
        <dbReference type="Proteomes" id="UP000074119"/>
    </source>
</evidence>
<dbReference type="InterPro" id="IPR006143">
    <property type="entry name" value="RND_pump_MFP"/>
</dbReference>
<sequence length="350" mass="37508">MRLMYLCSAVLLSSLSACGKAPLDTVIEPTALVSIGVVELGDIASIVPSFGVVEYDPQFLHNINSEIEAHVTDLQVQAGSSVKKGQVLLKLKPSESAKIDIERARRDASTARANAARVRRLKDDGLASNADIEQARSQAEDMQSLADSLQQRSNTLSEVRSPEDAIIESILVESGGIVAPGSTLLRLSIGPHLRARLNLELEDAAVIELGSPVRLNGLDNSGLSIESNLTAKDQRVDPATRMVTAYAELPPHSTLLSGQAVRAEITTLVHSKVPLIPVNSVFYDERGQYVFISENDTAVLRRVTTGVSNKSTIEVTTGLTAGERIIVDAAAVLTDGMKTRLKDVLAEPQQ</sequence>